<reference evidence="2 3" key="1">
    <citation type="submission" date="2020-08" db="EMBL/GenBank/DDBJ databases">
        <title>Sequencing the genomes of 1000 actinobacteria strains.</title>
        <authorList>
            <person name="Klenk H.-P."/>
        </authorList>
    </citation>
    <scope>NUCLEOTIDE SEQUENCE [LARGE SCALE GENOMIC DNA]</scope>
    <source>
        <strain evidence="2 3">DSM 43582</strain>
    </source>
</reference>
<evidence type="ECO:0000256" key="1">
    <source>
        <dbReference type="SAM" id="Phobius"/>
    </source>
</evidence>
<evidence type="ECO:0000313" key="3">
    <source>
        <dbReference type="Proteomes" id="UP000540412"/>
    </source>
</evidence>
<evidence type="ECO:0000313" key="2">
    <source>
        <dbReference type="EMBL" id="MBB5916809.1"/>
    </source>
</evidence>
<proteinExistence type="predicted"/>
<dbReference type="EMBL" id="JACHIT010000002">
    <property type="protein sequence ID" value="MBB5916809.1"/>
    <property type="molecule type" value="Genomic_DNA"/>
</dbReference>
<dbReference type="AlphaFoldDB" id="A0A7W9PII4"/>
<feature type="transmembrane region" description="Helical" evidence="1">
    <location>
        <begin position="186"/>
        <end position="211"/>
    </location>
</feature>
<feature type="transmembrane region" description="Helical" evidence="1">
    <location>
        <begin position="157"/>
        <end position="174"/>
    </location>
</feature>
<keyword evidence="1" id="KW-1133">Transmembrane helix</keyword>
<dbReference type="Proteomes" id="UP000540412">
    <property type="component" value="Unassembled WGS sequence"/>
</dbReference>
<organism evidence="2 3">
    <name type="scientific">Nocardia transvalensis</name>
    <dbReference type="NCBI Taxonomy" id="37333"/>
    <lineage>
        <taxon>Bacteria</taxon>
        <taxon>Bacillati</taxon>
        <taxon>Actinomycetota</taxon>
        <taxon>Actinomycetes</taxon>
        <taxon>Mycobacteriales</taxon>
        <taxon>Nocardiaceae</taxon>
        <taxon>Nocardia</taxon>
    </lineage>
</organism>
<feature type="transmembrane region" description="Helical" evidence="1">
    <location>
        <begin position="72"/>
        <end position="94"/>
    </location>
</feature>
<keyword evidence="3" id="KW-1185">Reference proteome</keyword>
<name>A0A7W9PII4_9NOCA</name>
<protein>
    <submittedName>
        <fullName evidence="2">Uncharacterized protein</fullName>
    </submittedName>
</protein>
<gene>
    <name evidence="2" type="ORF">BJY24_005721</name>
</gene>
<feature type="transmembrane region" description="Helical" evidence="1">
    <location>
        <begin position="223"/>
        <end position="240"/>
    </location>
</feature>
<comment type="caution">
    <text evidence="2">The sequence shown here is derived from an EMBL/GenBank/DDBJ whole genome shotgun (WGS) entry which is preliminary data.</text>
</comment>
<feature type="transmembrane region" description="Helical" evidence="1">
    <location>
        <begin position="115"/>
        <end position="137"/>
    </location>
</feature>
<keyword evidence="1" id="KW-0812">Transmembrane</keyword>
<sequence length="332" mass="36098">MGAGAVQGVCPAAAAEELMSLHKSLARWVLRDELVEERAARLAAERTVAELRDLTAAPDPAPRPQPAMSATIAGNLGLLTFAATLVFGLIWMSYRRAYGTLGLTPDEVGLDYSGILSRASTGFGVLGLSVVIGWGIWHLFGRLADSDEISVDGTRKILGLAMCGSLLIVVYFLLSGQGLPIRYVGYLFALTVIELACFFVLVTGVGSRAWFQKVDRSISRVAAWWQVPVAIVMLLLLLNMPNMAGATMSKSIESGGFIPSRLFPALVDAKVVSVDVHWLADSKPDFIDQSMFPHGFYYLGQRGDLVVLYHDQSHRVLRVSSQNIVMESYGFK</sequence>
<accession>A0A7W9PII4</accession>
<dbReference type="RefSeq" id="WP_157185774.1">
    <property type="nucleotide sequence ID" value="NZ_JACHIT010000002.1"/>
</dbReference>
<keyword evidence="1" id="KW-0472">Membrane</keyword>